<dbReference type="Gene3D" id="3.30.460.10">
    <property type="entry name" value="Beta Polymerase, domain 2"/>
    <property type="match status" value="1"/>
</dbReference>
<accession>A0AA92K0D7</accession>
<dbReference type="InterPro" id="IPR043519">
    <property type="entry name" value="NT_sf"/>
</dbReference>
<feature type="domain" description="Polymerase nucleotidyl transferase" evidence="1">
    <location>
        <begin position="20"/>
        <end position="60"/>
    </location>
</feature>
<reference evidence="3" key="1">
    <citation type="submission" date="2020-04" db="EMBL/GenBank/DDBJ databases">
        <title>Ralstonia solanacearum UW576, UW763, UW773, and UW774.</title>
        <authorList>
            <person name="Steidl O."/>
            <person name="Truchon A."/>
            <person name="Allen C."/>
        </authorList>
    </citation>
    <scope>NUCLEOTIDE SEQUENCE [LARGE SCALE GENOMIC DNA]</scope>
    <source>
        <strain evidence="3">UW774</strain>
    </source>
</reference>
<dbReference type="AlphaFoldDB" id="A0AA92K0D7"/>
<protein>
    <recommendedName>
        <fullName evidence="1">Polymerase nucleotidyl transferase domain-containing protein</fullName>
    </recommendedName>
</protein>
<dbReference type="GO" id="GO:0016779">
    <property type="term" value="F:nucleotidyltransferase activity"/>
    <property type="evidence" value="ECO:0007669"/>
    <property type="project" value="InterPro"/>
</dbReference>
<dbReference type="Proteomes" id="UP000593970">
    <property type="component" value="Chromosome"/>
</dbReference>
<gene>
    <name evidence="2" type="ORF">HF909_06565</name>
</gene>
<dbReference type="EMBL" id="CP051169">
    <property type="protein sequence ID" value="QOK96114.1"/>
    <property type="molecule type" value="Genomic_DNA"/>
</dbReference>
<evidence type="ECO:0000313" key="2">
    <source>
        <dbReference type="EMBL" id="QOK96114.1"/>
    </source>
</evidence>
<organism evidence="2 3">
    <name type="scientific">Ralstonia solanacearum</name>
    <name type="common">Pseudomonas solanacearum</name>
    <dbReference type="NCBI Taxonomy" id="305"/>
    <lineage>
        <taxon>Bacteria</taxon>
        <taxon>Pseudomonadati</taxon>
        <taxon>Pseudomonadota</taxon>
        <taxon>Betaproteobacteria</taxon>
        <taxon>Burkholderiales</taxon>
        <taxon>Burkholderiaceae</taxon>
        <taxon>Ralstonia</taxon>
        <taxon>Ralstonia solanacearum species complex</taxon>
    </lineage>
</organism>
<sequence length="340" mass="38106">MKSASLHNAMDRHGLTDKDLLEEVLSAVPQACAVVVTGSLAADFGNEHSDIDLVCIVPDGQFSQLPIMVYRDGAKIDCEYWLLPDLMAAMDRVSGADLLQGVGHFQEWKKLTRSLQFLIKLSVAYSLHVTESIQPLWDYVHSQDFKHRIQSWWSLEALRLMAAARHALPSQPRFANNLYSEAVLAALSSQATEQSLLFGKKWLGEKLRRSSNETGLALYHLALELPCGDEVQVRERCQELDRMLGRFSVLEPWLCRANALSWWLTPAARLNKFADCLLLWQGKVGYEFPRKHPAESWCCDQPLQTGEAAAMDDSDITLLFKDGLVWPGLAFSSSTEGAAR</sequence>
<dbReference type="SUPFAM" id="SSF81301">
    <property type="entry name" value="Nucleotidyltransferase"/>
    <property type="match status" value="1"/>
</dbReference>
<evidence type="ECO:0000313" key="3">
    <source>
        <dbReference type="Proteomes" id="UP000593970"/>
    </source>
</evidence>
<name>A0AA92K0D7_RALSL</name>
<dbReference type="InterPro" id="IPR002934">
    <property type="entry name" value="Polymerase_NTP_transf_dom"/>
</dbReference>
<dbReference type="Pfam" id="PF01909">
    <property type="entry name" value="NTP_transf_2"/>
    <property type="match status" value="1"/>
</dbReference>
<proteinExistence type="predicted"/>
<evidence type="ECO:0000259" key="1">
    <source>
        <dbReference type="Pfam" id="PF01909"/>
    </source>
</evidence>